<organism evidence="1">
    <name type="scientific">gut metagenome</name>
    <dbReference type="NCBI Taxonomy" id="749906"/>
    <lineage>
        <taxon>unclassified sequences</taxon>
        <taxon>metagenomes</taxon>
        <taxon>organismal metagenomes</taxon>
    </lineage>
</organism>
<dbReference type="AlphaFoldDB" id="J9F6G1"/>
<gene>
    <name evidence="1" type="ORF">EVA_21412</name>
</gene>
<accession>J9F6G1</accession>
<sequence length="34" mass="3881">MLPPRCALQKPYALIRFLPDPDVSLDVQGEHNDM</sequence>
<dbReference type="EMBL" id="AMCI01008814">
    <property type="protein sequence ID" value="EJW90481.1"/>
    <property type="molecule type" value="Genomic_DNA"/>
</dbReference>
<reference evidence="1" key="1">
    <citation type="journal article" date="2012" name="PLoS ONE">
        <title>Gene sets for utilization of primary and secondary nutrition supplies in the distal gut of endangered iberian lynx.</title>
        <authorList>
            <person name="Alcaide M."/>
            <person name="Messina E."/>
            <person name="Richter M."/>
            <person name="Bargiela R."/>
            <person name="Peplies J."/>
            <person name="Huws S.A."/>
            <person name="Newbold C.J."/>
            <person name="Golyshin P.N."/>
            <person name="Simon M.A."/>
            <person name="Lopez G."/>
            <person name="Yakimov M.M."/>
            <person name="Ferrer M."/>
        </authorList>
    </citation>
    <scope>NUCLEOTIDE SEQUENCE</scope>
</reference>
<comment type="caution">
    <text evidence="1">The sequence shown here is derived from an EMBL/GenBank/DDBJ whole genome shotgun (WGS) entry which is preliminary data.</text>
</comment>
<evidence type="ECO:0000313" key="1">
    <source>
        <dbReference type="EMBL" id="EJW90481.1"/>
    </source>
</evidence>
<proteinExistence type="predicted"/>
<protein>
    <submittedName>
        <fullName evidence="1">Uncharacterized protein</fullName>
    </submittedName>
</protein>
<name>J9F6G1_9ZZZZ</name>